<evidence type="ECO:0000313" key="8">
    <source>
        <dbReference type="Proteomes" id="UP001497623"/>
    </source>
</evidence>
<reference evidence="7 8" key="1">
    <citation type="submission" date="2024-05" db="EMBL/GenBank/DDBJ databases">
        <authorList>
            <person name="Wallberg A."/>
        </authorList>
    </citation>
    <scope>NUCLEOTIDE SEQUENCE [LARGE SCALE GENOMIC DNA]</scope>
</reference>
<evidence type="ECO:0000256" key="5">
    <source>
        <dbReference type="PROSITE-ProRule" id="PRU00070"/>
    </source>
</evidence>
<dbReference type="EMBL" id="CAXKWB010046095">
    <property type="protein sequence ID" value="CAL4163295.1"/>
    <property type="molecule type" value="Genomic_DNA"/>
</dbReference>
<dbReference type="PANTHER" id="PTHR12322">
    <property type="entry name" value="DOUBLESEX AND MAB-3 RELATED TRANSCRIPTION FACTOR DMRT"/>
    <property type="match status" value="1"/>
</dbReference>
<name>A0AAV2S6R8_MEGNR</name>
<accession>A0AAV2S6R8</accession>
<feature type="DNA-binding region" description="DM" evidence="5">
    <location>
        <begin position="26"/>
        <end position="71"/>
    </location>
</feature>
<dbReference type="GO" id="GO:0046872">
    <property type="term" value="F:metal ion binding"/>
    <property type="evidence" value="ECO:0007669"/>
    <property type="project" value="UniProtKB-KW"/>
</dbReference>
<comment type="caution">
    <text evidence="7">The sequence shown here is derived from an EMBL/GenBank/DDBJ whole genome shotgun (WGS) entry which is preliminary data.</text>
</comment>
<keyword evidence="2 5" id="KW-0862">Zinc</keyword>
<proteinExistence type="predicted"/>
<organism evidence="7 8">
    <name type="scientific">Meganyctiphanes norvegica</name>
    <name type="common">Northern krill</name>
    <name type="synonym">Thysanopoda norvegica</name>
    <dbReference type="NCBI Taxonomy" id="48144"/>
    <lineage>
        <taxon>Eukaryota</taxon>
        <taxon>Metazoa</taxon>
        <taxon>Ecdysozoa</taxon>
        <taxon>Arthropoda</taxon>
        <taxon>Crustacea</taxon>
        <taxon>Multicrustacea</taxon>
        <taxon>Malacostraca</taxon>
        <taxon>Eumalacostraca</taxon>
        <taxon>Eucarida</taxon>
        <taxon>Euphausiacea</taxon>
        <taxon>Euphausiidae</taxon>
        <taxon>Meganyctiphanes</taxon>
    </lineage>
</organism>
<dbReference type="SUPFAM" id="SSF82927">
    <property type="entry name" value="Cysteine-rich DNA binding domain, (DM domain)"/>
    <property type="match status" value="2"/>
</dbReference>
<keyword evidence="1 5" id="KW-0479">Metal-binding</keyword>
<dbReference type="Gene3D" id="4.10.1040.10">
    <property type="entry name" value="DM DNA-binding domain"/>
    <property type="match status" value="2"/>
</dbReference>
<feature type="domain" description="DM" evidence="6">
    <location>
        <begin position="100"/>
        <end position="149"/>
    </location>
</feature>
<dbReference type="GO" id="GO:0005634">
    <property type="term" value="C:nucleus"/>
    <property type="evidence" value="ECO:0007669"/>
    <property type="project" value="UniProtKB-SubCell"/>
</dbReference>
<dbReference type="PROSITE" id="PS40000">
    <property type="entry name" value="DM_1"/>
    <property type="match status" value="1"/>
</dbReference>
<evidence type="ECO:0000256" key="1">
    <source>
        <dbReference type="ARBA" id="ARBA00022723"/>
    </source>
</evidence>
<dbReference type="AlphaFoldDB" id="A0AAV2S6R8"/>
<feature type="DNA-binding region" description="DM" evidence="5">
    <location>
        <begin position="100"/>
        <end position="149"/>
    </location>
</feature>
<dbReference type="GO" id="GO:0000981">
    <property type="term" value="F:DNA-binding transcription factor activity, RNA polymerase II-specific"/>
    <property type="evidence" value="ECO:0007669"/>
    <property type="project" value="TreeGrafter"/>
</dbReference>
<protein>
    <recommendedName>
        <fullName evidence="6">DM domain-containing protein</fullName>
    </recommendedName>
</protein>
<dbReference type="Pfam" id="PF00751">
    <property type="entry name" value="DM"/>
    <property type="match status" value="2"/>
</dbReference>
<sequence>MHAFSKAAAAPDQMTDDKPKKRVQHCQRCENHGVKAAKSKHQCPYKDCSCNECTLTKNCQLYMKHQQRFWRWRKQKDQEAAVSNGENIFNNRSPSGSQRCDRCRNHAVISLKKGHKGKCEFETCTCKMCKFIKQRQEHLKHNQRLKRKRSSHQQVTPVASNNIPMVEEIPLKPETWTPPHSPKVASHDITDTQRLILHSSSDTLNTQIVRNWSPPLLSEDMEQLSLQSKVSNKPATLSSWNDYFESPTNFMSLSLLTPHLRPLMPQPLKPTPILPTYIFSHPIPPSPYLPPSYPYHLFLRKF</sequence>
<keyword evidence="3 5" id="KW-0238">DNA-binding</keyword>
<gene>
    <name evidence="7" type="ORF">MNOR_LOCUS32952</name>
</gene>
<dbReference type="InterPro" id="IPR001275">
    <property type="entry name" value="DM_DNA-bd"/>
</dbReference>
<evidence type="ECO:0000256" key="4">
    <source>
        <dbReference type="ARBA" id="ARBA00023242"/>
    </source>
</evidence>
<dbReference type="InterPro" id="IPR026607">
    <property type="entry name" value="DMRT"/>
</dbReference>
<evidence type="ECO:0000259" key="6">
    <source>
        <dbReference type="PROSITE" id="PS50809"/>
    </source>
</evidence>
<evidence type="ECO:0000256" key="3">
    <source>
        <dbReference type="ARBA" id="ARBA00023125"/>
    </source>
</evidence>
<dbReference type="GO" id="GO:0000978">
    <property type="term" value="F:RNA polymerase II cis-regulatory region sequence-specific DNA binding"/>
    <property type="evidence" value="ECO:0007669"/>
    <property type="project" value="TreeGrafter"/>
</dbReference>
<keyword evidence="8" id="KW-1185">Reference proteome</keyword>
<feature type="domain" description="DM" evidence="6">
    <location>
        <begin position="26"/>
        <end position="71"/>
    </location>
</feature>
<dbReference type="SMART" id="SM00301">
    <property type="entry name" value="DM"/>
    <property type="match status" value="2"/>
</dbReference>
<dbReference type="GO" id="GO:0007548">
    <property type="term" value="P:sex differentiation"/>
    <property type="evidence" value="ECO:0007669"/>
    <property type="project" value="TreeGrafter"/>
</dbReference>
<keyword evidence="4 5" id="KW-0539">Nucleus</keyword>
<dbReference type="Proteomes" id="UP001497623">
    <property type="component" value="Unassembled WGS sequence"/>
</dbReference>
<comment type="subcellular location">
    <subcellularLocation>
        <location evidence="5">Nucleus</location>
    </subcellularLocation>
</comment>
<dbReference type="PROSITE" id="PS50809">
    <property type="entry name" value="DM_2"/>
    <property type="match status" value="2"/>
</dbReference>
<evidence type="ECO:0000313" key="7">
    <source>
        <dbReference type="EMBL" id="CAL4163295.1"/>
    </source>
</evidence>
<dbReference type="PANTHER" id="PTHR12322:SF53">
    <property type="entry name" value="DOUBLESEX-MAB RELATED 11E"/>
    <property type="match status" value="1"/>
</dbReference>
<evidence type="ECO:0000256" key="2">
    <source>
        <dbReference type="ARBA" id="ARBA00022833"/>
    </source>
</evidence>
<dbReference type="InterPro" id="IPR036407">
    <property type="entry name" value="DM_DNA-bd_sf"/>
</dbReference>